<feature type="domain" description="HTH tetR-type" evidence="6">
    <location>
        <begin position="13"/>
        <end position="73"/>
    </location>
</feature>
<dbReference type="PANTHER" id="PTHR47506">
    <property type="entry name" value="TRANSCRIPTIONAL REGULATORY PROTEIN"/>
    <property type="match status" value="1"/>
</dbReference>
<evidence type="ECO:0000259" key="6">
    <source>
        <dbReference type="PROSITE" id="PS50977"/>
    </source>
</evidence>
<proteinExistence type="predicted"/>
<dbReference type="SUPFAM" id="SSF48498">
    <property type="entry name" value="Tetracyclin repressor-like, C-terminal domain"/>
    <property type="match status" value="1"/>
</dbReference>
<dbReference type="PANTHER" id="PTHR47506:SF6">
    <property type="entry name" value="HTH-TYPE TRANSCRIPTIONAL REPRESSOR NEMR"/>
    <property type="match status" value="1"/>
</dbReference>
<dbReference type="OrthoDB" id="135877at2157"/>
<keyword evidence="3 5" id="KW-0238">DNA-binding</keyword>
<dbReference type="GO" id="GO:0003677">
    <property type="term" value="F:DNA binding"/>
    <property type="evidence" value="ECO:0007669"/>
    <property type="project" value="UniProtKB-UniRule"/>
</dbReference>
<reference evidence="8" key="1">
    <citation type="submission" date="2016-10" db="EMBL/GenBank/DDBJ databases">
        <authorList>
            <person name="Varghese N."/>
            <person name="Submissions S."/>
        </authorList>
    </citation>
    <scope>NUCLEOTIDE SEQUENCE [LARGE SCALE GENOMIC DNA]</scope>
    <source>
        <strain evidence="8">IBRC-M 10043</strain>
    </source>
</reference>
<dbReference type="Proteomes" id="UP000198775">
    <property type="component" value="Unassembled WGS sequence"/>
</dbReference>
<protein>
    <submittedName>
        <fullName evidence="7">Transcriptional regulator, TetR family</fullName>
    </submittedName>
</protein>
<dbReference type="EMBL" id="FOCX01000007">
    <property type="protein sequence ID" value="SEO04232.1"/>
    <property type="molecule type" value="Genomic_DNA"/>
</dbReference>
<dbReference type="Pfam" id="PF13977">
    <property type="entry name" value="TetR_C_6"/>
    <property type="match status" value="1"/>
</dbReference>
<dbReference type="AlphaFoldDB" id="A0A1H8LGA5"/>
<dbReference type="InterPro" id="IPR036271">
    <property type="entry name" value="Tet_transcr_reg_TetR-rel_C_sf"/>
</dbReference>
<dbReference type="InterPro" id="IPR039538">
    <property type="entry name" value="BetI_C"/>
</dbReference>
<keyword evidence="4" id="KW-0804">Transcription</keyword>
<keyword evidence="8" id="KW-1185">Reference proteome</keyword>
<evidence type="ECO:0000256" key="3">
    <source>
        <dbReference type="ARBA" id="ARBA00023125"/>
    </source>
</evidence>
<evidence type="ECO:0000256" key="4">
    <source>
        <dbReference type="ARBA" id="ARBA00023163"/>
    </source>
</evidence>
<dbReference type="PROSITE" id="PS50977">
    <property type="entry name" value="HTH_TETR_2"/>
    <property type="match status" value="1"/>
</dbReference>
<dbReference type="InterPro" id="IPR001647">
    <property type="entry name" value="HTH_TetR"/>
</dbReference>
<evidence type="ECO:0000256" key="2">
    <source>
        <dbReference type="ARBA" id="ARBA00023015"/>
    </source>
</evidence>
<gene>
    <name evidence="7" type="ORF">SAMN05216388_1007126</name>
</gene>
<accession>A0A1H8LGA5</accession>
<keyword evidence="2" id="KW-0805">Transcription regulation</keyword>
<organism evidence="7 8">
    <name type="scientific">Halorientalis persicus</name>
    <dbReference type="NCBI Taxonomy" id="1367881"/>
    <lineage>
        <taxon>Archaea</taxon>
        <taxon>Methanobacteriati</taxon>
        <taxon>Methanobacteriota</taxon>
        <taxon>Stenosarchaea group</taxon>
        <taxon>Halobacteria</taxon>
        <taxon>Halobacteriales</taxon>
        <taxon>Haloarculaceae</taxon>
        <taxon>Halorientalis</taxon>
    </lineage>
</organism>
<feature type="DNA-binding region" description="H-T-H motif" evidence="5">
    <location>
        <begin position="36"/>
        <end position="55"/>
    </location>
</feature>
<dbReference type="SUPFAM" id="SSF46689">
    <property type="entry name" value="Homeodomain-like"/>
    <property type="match status" value="1"/>
</dbReference>
<dbReference type="RefSeq" id="WP_092659535.1">
    <property type="nucleotide sequence ID" value="NZ_FOCX01000007.1"/>
</dbReference>
<evidence type="ECO:0000256" key="5">
    <source>
        <dbReference type="PROSITE-ProRule" id="PRU00335"/>
    </source>
</evidence>
<dbReference type="Pfam" id="PF00440">
    <property type="entry name" value="TetR_N"/>
    <property type="match status" value="1"/>
</dbReference>
<evidence type="ECO:0000313" key="7">
    <source>
        <dbReference type="EMBL" id="SEO04232.1"/>
    </source>
</evidence>
<evidence type="ECO:0000256" key="1">
    <source>
        <dbReference type="ARBA" id="ARBA00022491"/>
    </source>
</evidence>
<sequence length="203" mass="23346">MPNRTDLFEPDTDDTREAIMKATYDALSKHGYADLTIQRIGDEFDKSKSLLYHHYDSKDALLVDFLAFMLERMEGTIPLEEADAADDRLRIGFDHVFTDFLTGDNEEFNRAMTELRAQSAHDDTFREQFTKNDRYFKSRVEDVLEEGIEQGIFRDVDTERVASMIVTIMQGAMFQATTSTEPDLEAVKTELDAYVQSRLLADD</sequence>
<evidence type="ECO:0000313" key="8">
    <source>
        <dbReference type="Proteomes" id="UP000198775"/>
    </source>
</evidence>
<dbReference type="Gene3D" id="1.10.357.10">
    <property type="entry name" value="Tetracycline Repressor, domain 2"/>
    <property type="match status" value="1"/>
</dbReference>
<keyword evidence="1" id="KW-0678">Repressor</keyword>
<name>A0A1H8LGA5_9EURY</name>
<dbReference type="InterPro" id="IPR009057">
    <property type="entry name" value="Homeodomain-like_sf"/>
</dbReference>